<protein>
    <submittedName>
        <fullName evidence="1">Uncharacterized protein</fullName>
    </submittedName>
</protein>
<dbReference type="AlphaFoldDB" id="A0A448X1J4"/>
<sequence>MILGNANILPFQKSCLDFPAAPDDPSARPCGLPSGLHTPLFTSCSAPVAWLPGSACAEGRCRFEDIFRQVSD</sequence>
<dbReference type="EMBL" id="CAAALY010073762">
    <property type="protein sequence ID" value="VEL25410.1"/>
    <property type="molecule type" value="Genomic_DNA"/>
</dbReference>
<proteinExistence type="predicted"/>
<accession>A0A448X1J4</accession>
<name>A0A448X1J4_9PLAT</name>
<comment type="caution">
    <text evidence="1">The sequence shown here is derived from an EMBL/GenBank/DDBJ whole genome shotgun (WGS) entry which is preliminary data.</text>
</comment>
<evidence type="ECO:0000313" key="2">
    <source>
        <dbReference type="Proteomes" id="UP000784294"/>
    </source>
</evidence>
<dbReference type="Proteomes" id="UP000784294">
    <property type="component" value="Unassembled WGS sequence"/>
</dbReference>
<gene>
    <name evidence="1" type="ORF">PXEA_LOCUS18850</name>
</gene>
<reference evidence="1" key="1">
    <citation type="submission" date="2018-11" db="EMBL/GenBank/DDBJ databases">
        <authorList>
            <consortium name="Pathogen Informatics"/>
        </authorList>
    </citation>
    <scope>NUCLEOTIDE SEQUENCE</scope>
</reference>
<organism evidence="1 2">
    <name type="scientific">Protopolystoma xenopodis</name>
    <dbReference type="NCBI Taxonomy" id="117903"/>
    <lineage>
        <taxon>Eukaryota</taxon>
        <taxon>Metazoa</taxon>
        <taxon>Spiralia</taxon>
        <taxon>Lophotrochozoa</taxon>
        <taxon>Platyhelminthes</taxon>
        <taxon>Monogenea</taxon>
        <taxon>Polyopisthocotylea</taxon>
        <taxon>Polystomatidea</taxon>
        <taxon>Polystomatidae</taxon>
        <taxon>Protopolystoma</taxon>
    </lineage>
</organism>
<keyword evidence="2" id="KW-1185">Reference proteome</keyword>
<evidence type="ECO:0000313" key="1">
    <source>
        <dbReference type="EMBL" id="VEL25410.1"/>
    </source>
</evidence>